<feature type="region of interest" description="Disordered" evidence="4">
    <location>
        <begin position="1"/>
        <end position="41"/>
    </location>
</feature>
<organism evidence="5 6">
    <name type="scientific">Paspalum notatum var. saurae</name>
    <dbReference type="NCBI Taxonomy" id="547442"/>
    <lineage>
        <taxon>Eukaryota</taxon>
        <taxon>Viridiplantae</taxon>
        <taxon>Streptophyta</taxon>
        <taxon>Embryophyta</taxon>
        <taxon>Tracheophyta</taxon>
        <taxon>Spermatophyta</taxon>
        <taxon>Magnoliopsida</taxon>
        <taxon>Liliopsida</taxon>
        <taxon>Poales</taxon>
        <taxon>Poaceae</taxon>
        <taxon>PACMAD clade</taxon>
        <taxon>Panicoideae</taxon>
        <taxon>Andropogonodae</taxon>
        <taxon>Paspaleae</taxon>
        <taxon>Paspalinae</taxon>
        <taxon>Paspalum</taxon>
    </lineage>
</organism>
<dbReference type="InterPro" id="IPR005202">
    <property type="entry name" value="TF_GRAS"/>
</dbReference>
<sequence length="682" mass="75008">MATAPEDLGDPEAEEPFSPSDFLNLAASPHADGDGPAAQDGDQVLPFIARMLMEEDDNNLYEYPDHTAPLQAQQTFADILSSDASTSTSTTNTFTLSPPSSSSDAFAGAAWPYDPVQLSQQLLSRTTTTMTHIHNKAAENATITTMPAAAAAAADEEHDLQNRVSMDMLNQAFLKGLEEANKFLPTTNGLLLDLDVSRKGKGWTPSMFQQENAEQGRDRNRKSRDDHFEAEEPGRSSKLMALEPEEDGEDAHEIVQDVYQSIVDEMEAMGITSRPPDSEKKSSRKGSGTEAVDLRTLLIHCAQAMATGRDHLRATELLATIKQRSSPTGDATQRLAHCFARGLEARLAGGAPATATAKRASAADLLRAYVLYMEVCCFEIMAFKFSSMVICRALAAGIKSGTRKKKVHVVDYGYSYGFQWPALLSFWSLQEGGPPEMRITAIDLPQPGFRPAARIDATGRCLTDFAGRHGVPFRFRGIAARWETVRAEDLDLDPDEVLVVNGLLRLESLTDEGADGIDSPSPRDTVLANIRAMRPDAFVLCVENSSYGAPFFATRFREALFYHAAMFDMMDAVAGAKRHDESAAAARVLVEQELFGRRAVNVVACEGAERVERPEAYRQWQVRCGRAGLRQAALDPEMVSLVRKMVEQMYHRDFFVDVDDQWLLLGWKGRALCAMSTWLACE</sequence>
<gene>
    <name evidence="5" type="ORF">U9M48_000208</name>
</gene>
<feature type="compositionally biased region" description="Basic and acidic residues" evidence="4">
    <location>
        <begin position="214"/>
        <end position="235"/>
    </location>
</feature>
<feature type="short sequence motif" description="VHIID" evidence="3">
    <location>
        <begin position="407"/>
        <end position="411"/>
    </location>
</feature>
<keyword evidence="1" id="KW-0805">Transcription regulation</keyword>
<proteinExistence type="inferred from homology"/>
<evidence type="ECO:0000313" key="6">
    <source>
        <dbReference type="Proteomes" id="UP001341281"/>
    </source>
</evidence>
<reference evidence="5 6" key="1">
    <citation type="submission" date="2024-02" db="EMBL/GenBank/DDBJ databases">
        <title>High-quality chromosome-scale genome assembly of Pensacola bahiagrass (Paspalum notatum Flugge var. saurae).</title>
        <authorList>
            <person name="Vega J.M."/>
            <person name="Podio M."/>
            <person name="Orjuela J."/>
            <person name="Siena L.A."/>
            <person name="Pessino S.C."/>
            <person name="Combes M.C."/>
            <person name="Mariac C."/>
            <person name="Albertini E."/>
            <person name="Pupilli F."/>
            <person name="Ortiz J.P.A."/>
            <person name="Leblanc O."/>
        </authorList>
    </citation>
    <scope>NUCLEOTIDE SEQUENCE [LARGE SCALE GENOMIC DNA]</scope>
    <source>
        <strain evidence="5">R1</strain>
        <tissue evidence="5">Leaf</tissue>
    </source>
</reference>
<evidence type="ECO:0000313" key="5">
    <source>
        <dbReference type="EMBL" id="WVZ48801.1"/>
    </source>
</evidence>
<feature type="region of interest" description="SAW" evidence="3">
    <location>
        <begin position="604"/>
        <end position="679"/>
    </location>
</feature>
<comment type="caution">
    <text evidence="3">Lacks conserved residue(s) required for the propagation of feature annotation.</text>
</comment>
<keyword evidence="6" id="KW-1185">Reference proteome</keyword>
<protein>
    <submittedName>
        <fullName evidence="5">Uncharacterized protein</fullName>
    </submittedName>
</protein>
<feature type="region of interest" description="Disordered" evidence="4">
    <location>
        <begin position="202"/>
        <end position="248"/>
    </location>
</feature>
<name>A0AAQ3PL95_PASNO</name>
<accession>A0AAQ3PL95</accession>
<dbReference type="PANTHER" id="PTHR31636">
    <property type="entry name" value="OSJNBA0084A10.13 PROTEIN-RELATED"/>
    <property type="match status" value="1"/>
</dbReference>
<dbReference type="PROSITE" id="PS50985">
    <property type="entry name" value="GRAS"/>
    <property type="match status" value="1"/>
</dbReference>
<feature type="region of interest" description="Leucine repeat II (LRII)" evidence="3">
    <location>
        <begin position="457"/>
        <end position="489"/>
    </location>
</feature>
<keyword evidence="2" id="KW-0804">Transcription</keyword>
<evidence type="ECO:0000256" key="2">
    <source>
        <dbReference type="ARBA" id="ARBA00023163"/>
    </source>
</evidence>
<dbReference type="Pfam" id="PF03514">
    <property type="entry name" value="GRAS"/>
    <property type="match status" value="1"/>
</dbReference>
<evidence type="ECO:0000256" key="3">
    <source>
        <dbReference type="PROSITE-ProRule" id="PRU01191"/>
    </source>
</evidence>
<evidence type="ECO:0000256" key="1">
    <source>
        <dbReference type="ARBA" id="ARBA00023015"/>
    </source>
</evidence>
<dbReference type="EMBL" id="CP144745">
    <property type="protein sequence ID" value="WVZ48801.1"/>
    <property type="molecule type" value="Genomic_DNA"/>
</dbReference>
<dbReference type="Proteomes" id="UP001341281">
    <property type="component" value="Chromosome 01"/>
</dbReference>
<dbReference type="AlphaFoldDB" id="A0AAQ3PL95"/>
<evidence type="ECO:0000256" key="4">
    <source>
        <dbReference type="SAM" id="MobiDB-lite"/>
    </source>
</evidence>
<comment type="similarity">
    <text evidence="3">Belongs to the GRAS family.</text>
</comment>